<organism evidence="2 3">
    <name type="scientific">Deminuibacter soli</name>
    <dbReference type="NCBI Taxonomy" id="2291815"/>
    <lineage>
        <taxon>Bacteria</taxon>
        <taxon>Pseudomonadati</taxon>
        <taxon>Bacteroidota</taxon>
        <taxon>Chitinophagia</taxon>
        <taxon>Chitinophagales</taxon>
        <taxon>Chitinophagaceae</taxon>
        <taxon>Deminuibacter</taxon>
    </lineage>
</organism>
<dbReference type="AlphaFoldDB" id="A0A3E1NKK6"/>
<evidence type="ECO:0000313" key="2">
    <source>
        <dbReference type="EMBL" id="RFM28479.1"/>
    </source>
</evidence>
<sequence length="438" mass="48521">MCLLLFFTGLFARAQNAAAIFDTLQAINQRIAALPCSTGKAQLVSNRAMNLYLTDKVGTYLSDNIDLSYHINTLVFNSSEGTVAVTHNLYSPKGKDDAVHSMMSIGIKTNIFNAWNAAFANKQYNNELGFTLKYNWIGSSKTYATPCNGSKPNARQLMDAQRASLLHLLGDRMNNDATAFEQSLRKIQTAEIPGQDTAVANQYLRTTYYANLENDYALNFAASQAQALIDVHPYNLITSNWTSIYACIPLLTKTFTVTPGFTGDFTNRHPWPWQVVLSHTRLWESSAAGRFLATFRASAFYNNAASAKMLLQTNLAGYRDNGGTDTAYFGAHPTHDVYVGDYKNFVTPALSAQLVYIPPEWHFGLTCMLEQHLGTDHVLNGKLAVPMVLINRKGAPTATLEFQVRFYDMAKVVQQNTSFGDRTSVGVTIGVPFERVAF</sequence>
<evidence type="ECO:0000313" key="3">
    <source>
        <dbReference type="Proteomes" id="UP000261284"/>
    </source>
</evidence>
<gene>
    <name evidence="2" type="ORF">DXN05_06640</name>
</gene>
<keyword evidence="1" id="KW-0732">Signal</keyword>
<accession>A0A3E1NKK6</accession>
<keyword evidence="3" id="KW-1185">Reference proteome</keyword>
<dbReference type="Proteomes" id="UP000261284">
    <property type="component" value="Unassembled WGS sequence"/>
</dbReference>
<proteinExistence type="predicted"/>
<name>A0A3E1NKK6_9BACT</name>
<protein>
    <submittedName>
        <fullName evidence="2">Uncharacterized protein</fullName>
    </submittedName>
</protein>
<feature type="chain" id="PRO_5017717424" evidence="1">
    <location>
        <begin position="18"/>
        <end position="438"/>
    </location>
</feature>
<reference evidence="2 3" key="1">
    <citation type="submission" date="2018-08" db="EMBL/GenBank/DDBJ databases">
        <title>Chitinophagaceae sp. K23C18032701, a novel bacterium isolated from forest soil.</title>
        <authorList>
            <person name="Wang C."/>
        </authorList>
    </citation>
    <scope>NUCLEOTIDE SEQUENCE [LARGE SCALE GENOMIC DNA]</scope>
    <source>
        <strain evidence="2 3">K23C18032701</strain>
    </source>
</reference>
<dbReference type="EMBL" id="QTJU01000002">
    <property type="protein sequence ID" value="RFM28479.1"/>
    <property type="molecule type" value="Genomic_DNA"/>
</dbReference>
<comment type="caution">
    <text evidence="2">The sequence shown here is derived from an EMBL/GenBank/DDBJ whole genome shotgun (WGS) entry which is preliminary data.</text>
</comment>
<feature type="signal peptide" evidence="1">
    <location>
        <begin position="1"/>
        <end position="17"/>
    </location>
</feature>
<evidence type="ECO:0000256" key="1">
    <source>
        <dbReference type="SAM" id="SignalP"/>
    </source>
</evidence>